<protein>
    <recommendedName>
        <fullName evidence="1">Alcohol dehydrogenase-like N-terminal domain-containing protein</fullName>
    </recommendedName>
</protein>
<dbReference type="Gene3D" id="3.90.180.10">
    <property type="entry name" value="Medium-chain alcohol dehydrogenases, catalytic domain"/>
    <property type="match status" value="1"/>
</dbReference>
<dbReference type="EMBL" id="AYZR01000004">
    <property type="protein sequence ID" value="KRM94225.1"/>
    <property type="molecule type" value="Genomic_DNA"/>
</dbReference>
<dbReference type="PANTHER" id="PTHR44013">
    <property type="entry name" value="ZINC-TYPE ALCOHOL DEHYDROGENASE-LIKE PROTEIN C16A3.02C"/>
    <property type="match status" value="1"/>
</dbReference>
<dbReference type="InterPro" id="IPR011032">
    <property type="entry name" value="GroES-like_sf"/>
</dbReference>
<feature type="domain" description="Alcohol dehydrogenase-like N-terminal" evidence="1">
    <location>
        <begin position="28"/>
        <end position="78"/>
    </location>
</feature>
<reference evidence="2 3" key="1">
    <citation type="journal article" date="2015" name="Genome Announc.">
        <title>Expanding the biotechnology potential of lactobacilli through comparative genomics of 213 strains and associated genera.</title>
        <authorList>
            <person name="Sun Z."/>
            <person name="Harris H.M."/>
            <person name="McCann A."/>
            <person name="Guo C."/>
            <person name="Argimon S."/>
            <person name="Zhang W."/>
            <person name="Yang X."/>
            <person name="Jeffery I.B."/>
            <person name="Cooney J.C."/>
            <person name="Kagawa T.F."/>
            <person name="Liu W."/>
            <person name="Song Y."/>
            <person name="Salvetti E."/>
            <person name="Wrobel A."/>
            <person name="Rasinkangas P."/>
            <person name="Parkhill J."/>
            <person name="Rea M.C."/>
            <person name="O'Sullivan O."/>
            <person name="Ritari J."/>
            <person name="Douillard F.P."/>
            <person name="Paul Ross R."/>
            <person name="Yang R."/>
            <person name="Briner A.E."/>
            <person name="Felis G.E."/>
            <person name="de Vos W.M."/>
            <person name="Barrangou R."/>
            <person name="Klaenhammer T.R."/>
            <person name="Caufield P.W."/>
            <person name="Cui Y."/>
            <person name="Zhang H."/>
            <person name="O'Toole P.W."/>
        </authorList>
    </citation>
    <scope>NUCLEOTIDE SEQUENCE [LARGE SCALE GENOMIC DNA]</scope>
    <source>
        <strain evidence="2 3">DSM 24302</strain>
    </source>
</reference>
<dbReference type="SUPFAM" id="SSF50129">
    <property type="entry name" value="GroES-like"/>
    <property type="match status" value="1"/>
</dbReference>
<evidence type="ECO:0000313" key="3">
    <source>
        <dbReference type="Proteomes" id="UP000051256"/>
    </source>
</evidence>
<name>A0A0R2CQV0_9LACO</name>
<evidence type="ECO:0000313" key="2">
    <source>
        <dbReference type="EMBL" id="KRM94225.1"/>
    </source>
</evidence>
<dbReference type="AlphaFoldDB" id="A0A0R2CQV0"/>
<gene>
    <name evidence="2" type="ORF">FC56_GL001174</name>
</gene>
<evidence type="ECO:0000259" key="1">
    <source>
        <dbReference type="Pfam" id="PF08240"/>
    </source>
</evidence>
<dbReference type="RefSeq" id="WP_054671165.1">
    <property type="nucleotide sequence ID" value="NZ_AYZR01000004.1"/>
</dbReference>
<keyword evidence="3" id="KW-1185">Reference proteome</keyword>
<dbReference type="InterPro" id="IPR052733">
    <property type="entry name" value="Chloroplast_QOR"/>
</dbReference>
<comment type="caution">
    <text evidence="2">The sequence shown here is derived from an EMBL/GenBank/DDBJ whole genome shotgun (WGS) entry which is preliminary data.</text>
</comment>
<dbReference type="InterPro" id="IPR013154">
    <property type="entry name" value="ADH-like_N"/>
</dbReference>
<dbReference type="Pfam" id="PF08240">
    <property type="entry name" value="ADH_N"/>
    <property type="match status" value="1"/>
</dbReference>
<dbReference type="PATRIC" id="fig|1423802.4.peg.1190"/>
<dbReference type="PANTHER" id="PTHR44013:SF1">
    <property type="entry name" value="ZINC-TYPE ALCOHOL DEHYDROGENASE-LIKE PROTEIN C16A3.02C"/>
    <property type="match status" value="1"/>
</dbReference>
<accession>A0A0R2CQV0</accession>
<dbReference type="Proteomes" id="UP000051256">
    <property type="component" value="Unassembled WGS sequence"/>
</dbReference>
<sequence length="81" mass="8600">MTKTMQAFVAKNKRATPQLTEIVVPKIKPNELLVKVAAASINPVDQKFATVGLLSPGTVQYPVTLGNDMAGEVVAVGSYEN</sequence>
<proteinExistence type="predicted"/>
<dbReference type="STRING" id="1423802.FC56_GL001174"/>
<organism evidence="2 3">
    <name type="scientific">Lentilactobacillus senioris DSM 24302 = JCM 17472</name>
    <dbReference type="NCBI Taxonomy" id="1423802"/>
    <lineage>
        <taxon>Bacteria</taxon>
        <taxon>Bacillati</taxon>
        <taxon>Bacillota</taxon>
        <taxon>Bacilli</taxon>
        <taxon>Lactobacillales</taxon>
        <taxon>Lactobacillaceae</taxon>
        <taxon>Lentilactobacillus</taxon>
    </lineage>
</organism>